<proteinExistence type="predicted"/>
<reference evidence="8 9" key="1">
    <citation type="submission" date="2023-06" db="EMBL/GenBank/DDBJ databases">
        <authorList>
            <person name="Oyuntsetseg B."/>
            <person name="Kim S.B."/>
        </authorList>
    </citation>
    <scope>NUCLEOTIDE SEQUENCE [LARGE SCALE GENOMIC DNA]</scope>
    <source>
        <strain evidence="8 9">2-15</strain>
    </source>
</reference>
<keyword evidence="5 6" id="KW-0472">Membrane</keyword>
<keyword evidence="2" id="KW-1003">Cell membrane</keyword>
<dbReference type="PANTHER" id="PTHR30287">
    <property type="entry name" value="MEMBRANE COMPONENT OF PREDICTED ABC SUPERFAMILY METABOLITE UPTAKE TRANSPORTER"/>
    <property type="match status" value="1"/>
</dbReference>
<dbReference type="InterPro" id="IPR038766">
    <property type="entry name" value="Membrane_comp_ABC_pdt"/>
</dbReference>
<sequence length="756" mass="77006">MIANLLLGLRLAVGGGRMSGQALLRLTMTAVGIGLVVAVLLPAASVSSVVGAREDRAAATAEITQPKPGVDPLYAVKWSAIRGNRFVDVHSVAAGGPHAPVPPGLSAVPKPGELIVSPELARLLAGPDGAGLRARLPAAPAGTISKPGLVDAGEITAWYGTTVAEAKSNPDVETIYGFGGGQPPRLAVATSMLIAVVPVVIALLLPLLIFVTTASRMGAAQRDQRLAALRLLGVDARQIRWVAAGESLLGATIGLVLGVALFLAVRPTLGSLDLFGYRVFGEDFVPSWPLAVLVVVLVPALAVGAALFGLRRTIVEPLGVVRQGKPVRRRMWWRWLITGVGVLLVGTAYATEPGHGSDSVLIALTGGSAFLLVGVTVLLPWIVEGIASRLHGGPPAWQLAVRRLQLDSGTPSRVVSGLVVVVAGSILLQVVLNSLLAADAAETQDHPSWAGAAHVSVIADKATAAEAQQRVSGLAGLQVGMIRQTSAVAGDQYAGLEIGSCAALALRADLPSCVDGSVFTVGDGVVPTGAVRLTSSGSDSGGPMWTVPSGVVRVPASSAARYLEGTLLVTDGALAGIQVPVRAPTVYVKGPGSTSALADRVAATVASLTWHVEVDTDEPASAPIGVLGTIRAVLLTASLFVLAVAALSLLMLAVEQITERRRALAALAASGVPLGVLARSSFAQTALPVVIGVLLAVLTGTGLTLPILRAADIPLKLDGGLIASMAGAAVAAVFVVTACTIPLLRQVTRVESLRAE</sequence>
<dbReference type="Proteomes" id="UP001236014">
    <property type="component" value="Chromosome"/>
</dbReference>
<dbReference type="Pfam" id="PF02687">
    <property type="entry name" value="FtsX"/>
    <property type="match status" value="2"/>
</dbReference>
<evidence type="ECO:0000313" key="8">
    <source>
        <dbReference type="EMBL" id="WIX81888.1"/>
    </source>
</evidence>
<feature type="transmembrane region" description="Helical" evidence="6">
    <location>
        <begin position="331"/>
        <end position="349"/>
    </location>
</feature>
<dbReference type="PANTHER" id="PTHR30287:SF2">
    <property type="entry name" value="BLL1001 PROTEIN"/>
    <property type="match status" value="1"/>
</dbReference>
<dbReference type="RefSeq" id="WP_285972469.1">
    <property type="nucleotide sequence ID" value="NZ_CP127294.1"/>
</dbReference>
<gene>
    <name evidence="8" type="ORF">QRX50_14555</name>
</gene>
<organism evidence="8 9">
    <name type="scientific">Amycolatopsis carbonis</name>
    <dbReference type="NCBI Taxonomy" id="715471"/>
    <lineage>
        <taxon>Bacteria</taxon>
        <taxon>Bacillati</taxon>
        <taxon>Actinomycetota</taxon>
        <taxon>Actinomycetes</taxon>
        <taxon>Pseudonocardiales</taxon>
        <taxon>Pseudonocardiaceae</taxon>
        <taxon>Amycolatopsis</taxon>
    </lineage>
</organism>
<protein>
    <submittedName>
        <fullName evidence="8">ABC transporter permease</fullName>
    </submittedName>
</protein>
<evidence type="ECO:0000256" key="2">
    <source>
        <dbReference type="ARBA" id="ARBA00022475"/>
    </source>
</evidence>
<accession>A0A9Y2INJ0</accession>
<feature type="transmembrane region" description="Helical" evidence="6">
    <location>
        <begin position="186"/>
        <end position="212"/>
    </location>
</feature>
<feature type="transmembrane region" description="Helical" evidence="6">
    <location>
        <begin position="689"/>
        <end position="708"/>
    </location>
</feature>
<dbReference type="InterPro" id="IPR003838">
    <property type="entry name" value="ABC3_permease_C"/>
</dbReference>
<keyword evidence="9" id="KW-1185">Reference proteome</keyword>
<feature type="transmembrane region" description="Helical" evidence="6">
    <location>
        <begin position="247"/>
        <end position="265"/>
    </location>
</feature>
<evidence type="ECO:0000256" key="3">
    <source>
        <dbReference type="ARBA" id="ARBA00022692"/>
    </source>
</evidence>
<evidence type="ECO:0000256" key="1">
    <source>
        <dbReference type="ARBA" id="ARBA00004651"/>
    </source>
</evidence>
<evidence type="ECO:0000313" key="9">
    <source>
        <dbReference type="Proteomes" id="UP001236014"/>
    </source>
</evidence>
<feature type="transmembrane region" description="Helical" evidence="6">
    <location>
        <begin position="720"/>
        <end position="744"/>
    </location>
</feature>
<evidence type="ECO:0000256" key="6">
    <source>
        <dbReference type="SAM" id="Phobius"/>
    </source>
</evidence>
<dbReference type="EMBL" id="CP127294">
    <property type="protein sequence ID" value="WIX81888.1"/>
    <property type="molecule type" value="Genomic_DNA"/>
</dbReference>
<keyword evidence="3 6" id="KW-0812">Transmembrane</keyword>
<feature type="domain" description="ABC3 transporter permease C-terminal" evidence="7">
    <location>
        <begin position="201"/>
        <end position="311"/>
    </location>
</feature>
<feature type="transmembrane region" description="Helical" evidence="6">
    <location>
        <begin position="632"/>
        <end position="652"/>
    </location>
</feature>
<dbReference type="KEGG" id="acab:QRX50_14555"/>
<evidence type="ECO:0000259" key="7">
    <source>
        <dbReference type="Pfam" id="PF02687"/>
    </source>
</evidence>
<feature type="transmembrane region" description="Helical" evidence="6">
    <location>
        <begin position="412"/>
        <end position="432"/>
    </location>
</feature>
<dbReference type="GO" id="GO:0005886">
    <property type="term" value="C:plasma membrane"/>
    <property type="evidence" value="ECO:0007669"/>
    <property type="project" value="UniProtKB-SubCell"/>
</dbReference>
<comment type="subcellular location">
    <subcellularLocation>
        <location evidence="1">Cell membrane</location>
        <topology evidence="1">Multi-pass membrane protein</topology>
    </subcellularLocation>
</comment>
<evidence type="ECO:0000256" key="4">
    <source>
        <dbReference type="ARBA" id="ARBA00022989"/>
    </source>
</evidence>
<name>A0A9Y2INJ0_9PSEU</name>
<keyword evidence="4 6" id="KW-1133">Transmembrane helix</keyword>
<feature type="transmembrane region" description="Helical" evidence="6">
    <location>
        <begin position="285"/>
        <end position="310"/>
    </location>
</feature>
<feature type="transmembrane region" description="Helical" evidence="6">
    <location>
        <begin position="361"/>
        <end position="383"/>
    </location>
</feature>
<dbReference type="AlphaFoldDB" id="A0A9Y2INJ0"/>
<evidence type="ECO:0000256" key="5">
    <source>
        <dbReference type="ARBA" id="ARBA00023136"/>
    </source>
</evidence>
<feature type="domain" description="ABC3 transporter permease C-terminal" evidence="7">
    <location>
        <begin position="636"/>
        <end position="744"/>
    </location>
</feature>